<gene>
    <name evidence="3" type="primary">LOC118407089</name>
</gene>
<name>A0A9J7HPF4_BRAFL</name>
<keyword evidence="2" id="KW-1185">Reference proteome</keyword>
<feature type="signal peptide" evidence="1">
    <location>
        <begin position="1"/>
        <end position="20"/>
    </location>
</feature>
<keyword evidence="1" id="KW-0732">Signal</keyword>
<dbReference type="KEGG" id="bfo:118407089"/>
<feature type="chain" id="PRO_5039902641" evidence="1">
    <location>
        <begin position="21"/>
        <end position="110"/>
    </location>
</feature>
<organism evidence="2 3">
    <name type="scientific">Branchiostoma floridae</name>
    <name type="common">Florida lancelet</name>
    <name type="synonym">Amphioxus</name>
    <dbReference type="NCBI Taxonomy" id="7739"/>
    <lineage>
        <taxon>Eukaryota</taxon>
        <taxon>Metazoa</taxon>
        <taxon>Chordata</taxon>
        <taxon>Cephalochordata</taxon>
        <taxon>Leptocardii</taxon>
        <taxon>Amphioxiformes</taxon>
        <taxon>Branchiostomatidae</taxon>
        <taxon>Branchiostoma</taxon>
    </lineage>
</organism>
<reference evidence="2" key="1">
    <citation type="journal article" date="2020" name="Nat. Ecol. Evol.">
        <title>Deeply conserved synteny resolves early events in vertebrate evolution.</title>
        <authorList>
            <person name="Simakov O."/>
            <person name="Marletaz F."/>
            <person name="Yue J.X."/>
            <person name="O'Connell B."/>
            <person name="Jenkins J."/>
            <person name="Brandt A."/>
            <person name="Calef R."/>
            <person name="Tung C.H."/>
            <person name="Huang T.K."/>
            <person name="Schmutz J."/>
            <person name="Satoh N."/>
            <person name="Yu J.K."/>
            <person name="Putnam N.H."/>
            <person name="Green R.E."/>
            <person name="Rokhsar D.S."/>
        </authorList>
    </citation>
    <scope>NUCLEOTIDE SEQUENCE [LARGE SCALE GENOMIC DNA]</scope>
    <source>
        <strain evidence="2">S238N-H82</strain>
    </source>
</reference>
<dbReference type="GeneID" id="118407089"/>
<evidence type="ECO:0000313" key="3">
    <source>
        <dbReference type="RefSeq" id="XP_035663401.1"/>
    </source>
</evidence>
<sequence>MMATVACSLLLAAMVALSAAAPADKASALLDDEKWIDKPLEVLMLEEAKEKKFEEEEALAKKSALDNDWTEDVDGQMIKKVVMKVLKELKNPTGVKAQDTRNLQETRSKK</sequence>
<evidence type="ECO:0000256" key="1">
    <source>
        <dbReference type="SAM" id="SignalP"/>
    </source>
</evidence>
<reference evidence="3" key="2">
    <citation type="submission" date="2025-08" db="UniProtKB">
        <authorList>
            <consortium name="RefSeq"/>
        </authorList>
    </citation>
    <scope>IDENTIFICATION</scope>
    <source>
        <strain evidence="3">S238N-H82</strain>
        <tissue evidence="3">Testes</tissue>
    </source>
</reference>
<dbReference type="Proteomes" id="UP000001554">
    <property type="component" value="Chromosome 19"/>
</dbReference>
<evidence type="ECO:0000313" key="2">
    <source>
        <dbReference type="Proteomes" id="UP000001554"/>
    </source>
</evidence>
<accession>A0A9J7HPF4</accession>
<dbReference type="RefSeq" id="XP_035663401.1">
    <property type="nucleotide sequence ID" value="XM_035807508.1"/>
</dbReference>
<proteinExistence type="predicted"/>
<dbReference type="AlphaFoldDB" id="A0A9J7HPF4"/>
<protein>
    <submittedName>
        <fullName evidence="3">Uncharacterized protein LOC118407089</fullName>
    </submittedName>
</protein>